<feature type="non-terminal residue" evidence="1">
    <location>
        <position position="40"/>
    </location>
</feature>
<comment type="caution">
    <text evidence="1">The sequence shown here is derived from an EMBL/GenBank/DDBJ whole genome shotgun (WGS) entry which is preliminary data.</text>
</comment>
<protein>
    <submittedName>
        <fullName evidence="1">Uncharacterized protein</fullName>
    </submittedName>
</protein>
<gene>
    <name evidence="1" type="ORF">S01H4_62871</name>
</gene>
<name>X1DMZ1_9ZZZZ</name>
<reference evidence="1" key="1">
    <citation type="journal article" date="2014" name="Front. Microbiol.">
        <title>High frequency of phylogenetically diverse reductive dehalogenase-homologous genes in deep subseafloor sedimentary metagenomes.</title>
        <authorList>
            <person name="Kawai M."/>
            <person name="Futagami T."/>
            <person name="Toyoda A."/>
            <person name="Takaki Y."/>
            <person name="Nishi S."/>
            <person name="Hori S."/>
            <person name="Arai W."/>
            <person name="Tsubouchi T."/>
            <person name="Morono Y."/>
            <person name="Uchiyama I."/>
            <person name="Ito T."/>
            <person name="Fujiyama A."/>
            <person name="Inagaki F."/>
            <person name="Takami H."/>
        </authorList>
    </citation>
    <scope>NUCLEOTIDE SEQUENCE</scope>
    <source>
        <strain evidence="1">Expedition CK06-06</strain>
    </source>
</reference>
<accession>X1DMZ1</accession>
<proteinExistence type="predicted"/>
<dbReference type="EMBL" id="BART01037644">
    <property type="protein sequence ID" value="GAH09610.1"/>
    <property type="molecule type" value="Genomic_DNA"/>
</dbReference>
<organism evidence="1">
    <name type="scientific">marine sediment metagenome</name>
    <dbReference type="NCBI Taxonomy" id="412755"/>
    <lineage>
        <taxon>unclassified sequences</taxon>
        <taxon>metagenomes</taxon>
        <taxon>ecological metagenomes</taxon>
    </lineage>
</organism>
<dbReference type="AlphaFoldDB" id="X1DMZ1"/>
<evidence type="ECO:0000313" key="1">
    <source>
        <dbReference type="EMBL" id="GAH09610.1"/>
    </source>
</evidence>
<sequence>MFIFVLHQVIDGIESLTGVIPQIEGILATQIMGNANFIVL</sequence>